<reference evidence="3" key="1">
    <citation type="journal article" date="2014" name="Int. J. Syst. Evol. Microbiol.">
        <title>Complete genome sequence of Corynebacterium casei LMG S-19264T (=DSM 44701T), isolated from a smear-ripened cheese.</title>
        <authorList>
            <consortium name="US DOE Joint Genome Institute (JGI-PGF)"/>
            <person name="Walter F."/>
            <person name="Albersmeier A."/>
            <person name="Kalinowski J."/>
            <person name="Ruckert C."/>
        </authorList>
    </citation>
    <scope>NUCLEOTIDE SEQUENCE</scope>
    <source>
        <strain evidence="3">CGMCC 1.12751</strain>
    </source>
</reference>
<reference evidence="3" key="2">
    <citation type="submission" date="2020-09" db="EMBL/GenBank/DDBJ databases">
        <authorList>
            <person name="Sun Q."/>
            <person name="Zhou Y."/>
        </authorList>
    </citation>
    <scope>NUCLEOTIDE SEQUENCE</scope>
    <source>
        <strain evidence="3">CGMCC 1.12751</strain>
    </source>
</reference>
<evidence type="ECO:0000256" key="1">
    <source>
        <dbReference type="SAM" id="Phobius"/>
    </source>
</evidence>
<dbReference type="InterPro" id="IPR025698">
    <property type="entry name" value="2TM_dom"/>
</dbReference>
<keyword evidence="1" id="KW-0812">Transmembrane</keyword>
<dbReference type="AlphaFoldDB" id="A0A917GVI7"/>
<evidence type="ECO:0000259" key="2">
    <source>
        <dbReference type="Pfam" id="PF13239"/>
    </source>
</evidence>
<dbReference type="RefSeq" id="WP_229736699.1">
    <property type="nucleotide sequence ID" value="NZ_BMFQ01000004.1"/>
</dbReference>
<evidence type="ECO:0000313" key="4">
    <source>
        <dbReference type="Proteomes" id="UP000625976"/>
    </source>
</evidence>
<sequence length="107" mass="12896">MEIRMERDNLELDRLERARKRVKKIKGFYSHLLVYVVINIMIVIINIQDLQPGESYFQYKNFFTLFFWGIGLAIHGLSVFLPDFISGSNWEERKIKQLMDSDKKHWE</sequence>
<keyword evidence="1" id="KW-1133">Transmembrane helix</keyword>
<accession>A0A917GVI7</accession>
<name>A0A917GVI7_9FLAO</name>
<keyword evidence="4" id="KW-1185">Reference proteome</keyword>
<organism evidence="3 4">
    <name type="scientific">Bizionia arctica</name>
    <dbReference type="NCBI Taxonomy" id="1495645"/>
    <lineage>
        <taxon>Bacteria</taxon>
        <taxon>Pseudomonadati</taxon>
        <taxon>Bacteroidota</taxon>
        <taxon>Flavobacteriia</taxon>
        <taxon>Flavobacteriales</taxon>
        <taxon>Flavobacteriaceae</taxon>
        <taxon>Bizionia</taxon>
    </lineage>
</organism>
<feature type="transmembrane region" description="Helical" evidence="1">
    <location>
        <begin position="27"/>
        <end position="45"/>
    </location>
</feature>
<comment type="caution">
    <text evidence="3">The sequence shown here is derived from an EMBL/GenBank/DDBJ whole genome shotgun (WGS) entry which is preliminary data.</text>
</comment>
<keyword evidence="1" id="KW-0472">Membrane</keyword>
<keyword evidence="3" id="KW-0808">Transferase</keyword>
<gene>
    <name evidence="3" type="ORF">GCM10010976_31790</name>
</gene>
<dbReference type="Pfam" id="PF13239">
    <property type="entry name" value="2TM"/>
    <property type="match status" value="1"/>
</dbReference>
<dbReference type="GO" id="GO:0016301">
    <property type="term" value="F:kinase activity"/>
    <property type="evidence" value="ECO:0007669"/>
    <property type="project" value="UniProtKB-KW"/>
</dbReference>
<evidence type="ECO:0000313" key="3">
    <source>
        <dbReference type="EMBL" id="GGG58643.1"/>
    </source>
</evidence>
<dbReference type="EMBL" id="BMFQ01000004">
    <property type="protein sequence ID" value="GGG58643.1"/>
    <property type="molecule type" value="Genomic_DNA"/>
</dbReference>
<keyword evidence="3" id="KW-0418">Kinase</keyword>
<dbReference type="Proteomes" id="UP000625976">
    <property type="component" value="Unassembled WGS sequence"/>
</dbReference>
<protein>
    <submittedName>
        <fullName evidence="3">Histidine kinase</fullName>
    </submittedName>
</protein>
<feature type="transmembrane region" description="Helical" evidence="1">
    <location>
        <begin position="65"/>
        <end position="85"/>
    </location>
</feature>
<feature type="domain" description="2TM" evidence="2">
    <location>
        <begin position="16"/>
        <end position="100"/>
    </location>
</feature>
<proteinExistence type="predicted"/>